<proteinExistence type="inferred from homology"/>
<dbReference type="InterPro" id="IPR050678">
    <property type="entry name" value="DNA_Partitioning_ATPase"/>
</dbReference>
<dbReference type="InterPro" id="IPR027417">
    <property type="entry name" value="P-loop_NTPase"/>
</dbReference>
<name>A0AA96WQX6_9CYAN</name>
<dbReference type="Gene3D" id="3.40.50.300">
    <property type="entry name" value="P-loop containing nucleotide triphosphate hydrolases"/>
    <property type="match status" value="1"/>
</dbReference>
<gene>
    <name evidence="3" type="ORF">HJG54_32190</name>
</gene>
<dbReference type="RefSeq" id="WP_316435876.1">
    <property type="nucleotide sequence ID" value="NZ_CP053587.1"/>
</dbReference>
<evidence type="ECO:0000256" key="1">
    <source>
        <dbReference type="ARBA" id="ARBA00006976"/>
    </source>
</evidence>
<dbReference type="Pfam" id="PF13614">
    <property type="entry name" value="AAA_31"/>
    <property type="match status" value="1"/>
</dbReference>
<organism evidence="3">
    <name type="scientific">Leptolyngbya sp. NK1-12</name>
    <dbReference type="NCBI Taxonomy" id="2547451"/>
    <lineage>
        <taxon>Bacteria</taxon>
        <taxon>Bacillati</taxon>
        <taxon>Cyanobacteriota</taxon>
        <taxon>Cyanophyceae</taxon>
        <taxon>Leptolyngbyales</taxon>
        <taxon>Leptolyngbyaceae</taxon>
        <taxon>Leptolyngbya group</taxon>
        <taxon>Leptolyngbya</taxon>
    </lineage>
</organism>
<sequence length="262" mass="28637">MSHIFSVFNQAGGVAKTTLAMNLGYELAQLGQRVLLVDFDPQGTLTIFMGIEGWDLPATIYDCLIANRPATDVIHSAHGIDILPANLALGKAELELYHAPMREQKLHRVLEPLSEAYDLVIIDCPPSLGVISYLALVTADYVIVPLECEYKSYQGTDLLLQTIGKIQQEANPELKIAAFVPVKVSLQKSQHQRVLAAIDSQLAQIAPIASPIPDAIAFADASERCLPLSLYDRRHRAVEPLRNLAKQILSIATTGQVEVLHA</sequence>
<accession>A0AA96WQX6</accession>
<dbReference type="FunFam" id="3.40.50.300:FF:000285">
    <property type="entry name" value="Sporulation initiation inhibitor Soj"/>
    <property type="match status" value="1"/>
</dbReference>
<dbReference type="PIRSF" id="PIRSF009320">
    <property type="entry name" value="Nuc_binding_HP_1000"/>
    <property type="match status" value="1"/>
</dbReference>
<dbReference type="PANTHER" id="PTHR13696:SF99">
    <property type="entry name" value="COBYRINIC ACID AC-DIAMIDE SYNTHASE"/>
    <property type="match status" value="1"/>
</dbReference>
<dbReference type="CDD" id="cd02042">
    <property type="entry name" value="ParAB_family"/>
    <property type="match status" value="1"/>
</dbReference>
<dbReference type="AlphaFoldDB" id="A0AA96WQX6"/>
<dbReference type="InterPro" id="IPR025669">
    <property type="entry name" value="AAA_dom"/>
</dbReference>
<protein>
    <submittedName>
        <fullName evidence="3">ParA family protein</fullName>
    </submittedName>
</protein>
<dbReference type="PANTHER" id="PTHR13696">
    <property type="entry name" value="P-LOOP CONTAINING NUCLEOSIDE TRIPHOSPHATE HYDROLASE"/>
    <property type="match status" value="1"/>
</dbReference>
<dbReference type="SUPFAM" id="SSF52540">
    <property type="entry name" value="P-loop containing nucleoside triphosphate hydrolases"/>
    <property type="match status" value="1"/>
</dbReference>
<dbReference type="EMBL" id="CP053587">
    <property type="protein sequence ID" value="WNZ27536.1"/>
    <property type="molecule type" value="Genomic_DNA"/>
</dbReference>
<reference evidence="3" key="1">
    <citation type="submission" date="2020-05" db="EMBL/GenBank/DDBJ databases">
        <authorList>
            <person name="Zhu T."/>
            <person name="Keshari N."/>
            <person name="Lu X."/>
        </authorList>
    </citation>
    <scope>NUCLEOTIDE SEQUENCE</scope>
    <source>
        <strain evidence="3">NK1-12</strain>
    </source>
</reference>
<feature type="domain" description="AAA" evidence="2">
    <location>
        <begin position="3"/>
        <end position="176"/>
    </location>
</feature>
<comment type="similarity">
    <text evidence="1">Belongs to the ParA family.</text>
</comment>
<evidence type="ECO:0000259" key="2">
    <source>
        <dbReference type="Pfam" id="PF13614"/>
    </source>
</evidence>
<evidence type="ECO:0000313" key="3">
    <source>
        <dbReference type="EMBL" id="WNZ27536.1"/>
    </source>
</evidence>